<evidence type="ECO:0000313" key="2">
    <source>
        <dbReference type="EMBL" id="KEQ97532.1"/>
    </source>
</evidence>
<proteinExistence type="predicted"/>
<dbReference type="STRING" id="1043005.A0A074YTR9"/>
<dbReference type="RefSeq" id="XP_013345821.1">
    <property type="nucleotide sequence ID" value="XM_013490367.1"/>
</dbReference>
<evidence type="ECO:0000313" key="3">
    <source>
        <dbReference type="Proteomes" id="UP000030641"/>
    </source>
</evidence>
<name>A0A074YTR9_AURSE</name>
<dbReference type="Proteomes" id="UP000030641">
    <property type="component" value="Unassembled WGS sequence"/>
</dbReference>
<gene>
    <name evidence="2" type="ORF">AUEXF2481DRAFT_27772</name>
</gene>
<dbReference type="InterPro" id="IPR036047">
    <property type="entry name" value="F-box-like_dom_sf"/>
</dbReference>
<dbReference type="OrthoDB" id="5279008at2759"/>
<keyword evidence="3" id="KW-1185">Reference proteome</keyword>
<dbReference type="GeneID" id="25363575"/>
<dbReference type="AlphaFoldDB" id="A0A074YTR9"/>
<dbReference type="SUPFAM" id="SSF81383">
    <property type="entry name" value="F-box domain"/>
    <property type="match status" value="1"/>
</dbReference>
<dbReference type="Gene3D" id="1.20.1280.50">
    <property type="match status" value="1"/>
</dbReference>
<dbReference type="HOGENOM" id="CLU_052675_0_0_1"/>
<dbReference type="InParanoid" id="A0A074YTR9"/>
<dbReference type="InterPro" id="IPR001810">
    <property type="entry name" value="F-box_dom"/>
</dbReference>
<organism evidence="2 3">
    <name type="scientific">Aureobasidium subglaciale (strain EXF-2481)</name>
    <name type="common">Aureobasidium pullulans var. subglaciale</name>
    <dbReference type="NCBI Taxonomy" id="1043005"/>
    <lineage>
        <taxon>Eukaryota</taxon>
        <taxon>Fungi</taxon>
        <taxon>Dikarya</taxon>
        <taxon>Ascomycota</taxon>
        <taxon>Pezizomycotina</taxon>
        <taxon>Dothideomycetes</taxon>
        <taxon>Dothideomycetidae</taxon>
        <taxon>Dothideales</taxon>
        <taxon>Saccotheciaceae</taxon>
        <taxon>Aureobasidium</taxon>
    </lineage>
</organism>
<reference evidence="2 3" key="1">
    <citation type="journal article" date="2014" name="BMC Genomics">
        <title>Genome sequencing of four Aureobasidium pullulans varieties: biotechnological potential, stress tolerance, and description of new species.</title>
        <authorList>
            <person name="Gostin Ar C."/>
            <person name="Ohm R.A."/>
            <person name="Kogej T."/>
            <person name="Sonjak S."/>
            <person name="Turk M."/>
            <person name="Zajc J."/>
            <person name="Zalar P."/>
            <person name="Grube M."/>
            <person name="Sun H."/>
            <person name="Han J."/>
            <person name="Sharma A."/>
            <person name="Chiniquy J."/>
            <person name="Ngan C.Y."/>
            <person name="Lipzen A."/>
            <person name="Barry K."/>
            <person name="Grigoriev I.V."/>
            <person name="Gunde-Cimerman N."/>
        </authorList>
    </citation>
    <scope>NUCLEOTIDE SEQUENCE [LARGE SCALE GENOMIC DNA]</scope>
    <source>
        <strain evidence="2 3">EXF-2481</strain>
    </source>
</reference>
<protein>
    <recommendedName>
        <fullName evidence="1">F-box domain-containing protein</fullName>
    </recommendedName>
</protein>
<dbReference type="PROSITE" id="PS50181">
    <property type="entry name" value="FBOX"/>
    <property type="match status" value="1"/>
</dbReference>
<dbReference type="EMBL" id="KL584754">
    <property type="protein sequence ID" value="KEQ97532.1"/>
    <property type="molecule type" value="Genomic_DNA"/>
</dbReference>
<evidence type="ECO:0000259" key="1">
    <source>
        <dbReference type="PROSITE" id="PS50181"/>
    </source>
</evidence>
<feature type="domain" description="F-box" evidence="1">
    <location>
        <begin position="2"/>
        <end position="48"/>
    </location>
</feature>
<sequence length="425" mass="47586">MATNISSCPSEVLHMIASAAESADLAKLRLVSKQWYDVSTKLFGLAKLRHPRFVISPYSLQGLVDLTAHPILGPCVQSFEIGLYRMKKHLVNARPDHGATHANIAALKQFPFEQTGMHVILLAEAFTNMSRHCIVPTIGLFDNAACAASRHGQHRRVYGHDELYGSVSLSRHGTPRAAQTLKALIKALSSSRCSISGLSLDLEWTPLARQALSRHPGLLEAVQEFVISDSGRLKSGIDLILRLLESTEIPLVSHVLEVRNQTRTLRLEKLSIEDFEDTNMPQLDQETFGLITSALYHDQFRGITVQDCQIGASFTRLVRAHSKSLRHLDIRNSDFYDDKFEGIIDLLAVIRDELILESMSLCGLRYLNSYISFHVVEEELLMLSPEHASTTVDDLIKKAQAEYRENTRIGRAWNDESELAENHPS</sequence>
<accession>A0A074YTR9</accession>